<evidence type="ECO:0000256" key="5">
    <source>
        <dbReference type="ARBA" id="ARBA00023136"/>
    </source>
</evidence>
<organism evidence="7 8">
    <name type="scientific">Electrophorus electricus</name>
    <name type="common">Electric eel</name>
    <name type="synonym">Gymnotus electricus</name>
    <dbReference type="NCBI Taxonomy" id="8005"/>
    <lineage>
        <taxon>Eukaryota</taxon>
        <taxon>Metazoa</taxon>
        <taxon>Chordata</taxon>
        <taxon>Craniata</taxon>
        <taxon>Vertebrata</taxon>
        <taxon>Euteleostomi</taxon>
        <taxon>Actinopterygii</taxon>
        <taxon>Neopterygii</taxon>
        <taxon>Teleostei</taxon>
        <taxon>Ostariophysi</taxon>
        <taxon>Gymnotiformes</taxon>
        <taxon>Gymnotoidei</taxon>
        <taxon>Gymnotidae</taxon>
        <taxon>Electrophorus</taxon>
    </lineage>
</organism>
<dbReference type="Pfam" id="PF05805">
    <property type="entry name" value="L6_membrane"/>
    <property type="match status" value="1"/>
</dbReference>
<evidence type="ECO:0000256" key="3">
    <source>
        <dbReference type="ARBA" id="ARBA00022692"/>
    </source>
</evidence>
<keyword evidence="4 6" id="KW-1133">Transmembrane helix</keyword>
<feature type="transmembrane region" description="Helical" evidence="6">
    <location>
        <begin position="12"/>
        <end position="32"/>
    </location>
</feature>
<evidence type="ECO:0000256" key="1">
    <source>
        <dbReference type="ARBA" id="ARBA00004141"/>
    </source>
</evidence>
<gene>
    <name evidence="7" type="primary">LOC113587311</name>
</gene>
<reference evidence="7" key="5">
    <citation type="submission" date="2025-09" db="UniProtKB">
        <authorList>
            <consortium name="Ensembl"/>
        </authorList>
    </citation>
    <scope>IDENTIFICATION</scope>
</reference>
<name>A0A4W4ESQ6_ELEEL</name>
<dbReference type="Proteomes" id="UP000314983">
    <property type="component" value="Chromosome 7"/>
</dbReference>
<reference evidence="7" key="4">
    <citation type="submission" date="2025-08" db="UniProtKB">
        <authorList>
            <consortium name="Ensembl"/>
        </authorList>
    </citation>
    <scope>IDENTIFICATION</scope>
</reference>
<reference evidence="8" key="1">
    <citation type="journal article" date="2014" name="Science">
        <title>Nonhuman genetics. Genomic basis for the convergent evolution of electric organs.</title>
        <authorList>
            <person name="Gallant J.R."/>
            <person name="Traeger L.L."/>
            <person name="Volkening J.D."/>
            <person name="Moffett H."/>
            <person name="Chen P.H."/>
            <person name="Novina C.D."/>
            <person name="Phillips G.N.Jr."/>
            <person name="Anand R."/>
            <person name="Wells G.B."/>
            <person name="Pinch M."/>
            <person name="Guth R."/>
            <person name="Unguez G.A."/>
            <person name="Albert J.S."/>
            <person name="Zakon H.H."/>
            <person name="Samanta M.P."/>
            <person name="Sussman M.R."/>
        </authorList>
    </citation>
    <scope>NUCLEOTIDE SEQUENCE [LARGE SCALE GENOMIC DNA]</scope>
</reference>
<accession>A0A4W4ESQ6</accession>
<proteinExistence type="inferred from homology"/>
<dbReference type="PANTHER" id="PTHR14198">
    <property type="entry name" value="TRANSMEMBRANE 4 L6 FAMILY MEMBER 1-RELATED"/>
    <property type="match status" value="1"/>
</dbReference>
<dbReference type="InterPro" id="IPR008661">
    <property type="entry name" value="L6_membrane"/>
</dbReference>
<evidence type="ECO:0000313" key="8">
    <source>
        <dbReference type="Proteomes" id="UP000314983"/>
    </source>
</evidence>
<reference evidence="8" key="2">
    <citation type="journal article" date="2017" name="Sci. Adv.">
        <title>A tail of two voltages: Proteomic comparison of the three electric organs of the electric eel.</title>
        <authorList>
            <person name="Traeger L.L."/>
            <person name="Sabat G."/>
            <person name="Barrett-Wilt G.A."/>
            <person name="Wells G.B."/>
            <person name="Sussman M.R."/>
        </authorList>
    </citation>
    <scope>NUCLEOTIDE SEQUENCE [LARGE SCALE GENOMIC DNA]</scope>
</reference>
<evidence type="ECO:0000256" key="4">
    <source>
        <dbReference type="ARBA" id="ARBA00022989"/>
    </source>
</evidence>
<dbReference type="GeneTree" id="ENSGT01030000234590"/>
<comment type="subcellular location">
    <subcellularLocation>
        <location evidence="1">Membrane</location>
        <topology evidence="1">Multi-pass membrane protein</topology>
    </subcellularLocation>
</comment>
<dbReference type="PANTHER" id="PTHR14198:SF20">
    <property type="entry name" value="TRANSMEMBRANE 4 L SIX FAMILY MEMBER 1A"/>
    <property type="match status" value="1"/>
</dbReference>
<sequence length="196" mass="21571">MCTGKWAKCTADLLFPLALCCIVANILLFFPNGKVWSTKKITEAIWYLPGIIGGGILVKFCFIKHNFCTNLMLQMMLSMVMSGLGVAGTLYCILVSVVGLQDGPLCDTGDGVFIYPFSNQTLNESYLFKQEIWEVCEQPENVVLWNVVLFSILLGVGTLEAVLSLTQVTNGLVGCLCGTSMNHRQVYYTISLNNTD</sequence>
<feature type="transmembrane region" description="Helical" evidence="6">
    <location>
        <begin position="143"/>
        <end position="163"/>
    </location>
</feature>
<evidence type="ECO:0000256" key="6">
    <source>
        <dbReference type="SAM" id="Phobius"/>
    </source>
</evidence>
<keyword evidence="5 6" id="KW-0472">Membrane</keyword>
<evidence type="ECO:0000313" key="7">
    <source>
        <dbReference type="Ensembl" id="ENSEEEP00000015281.1"/>
    </source>
</evidence>
<feature type="transmembrane region" description="Helical" evidence="6">
    <location>
        <begin position="44"/>
        <end position="63"/>
    </location>
</feature>
<keyword evidence="8" id="KW-1185">Reference proteome</keyword>
<feature type="transmembrane region" description="Helical" evidence="6">
    <location>
        <begin position="75"/>
        <end position="100"/>
    </location>
</feature>
<reference evidence="7" key="3">
    <citation type="submission" date="2020-05" db="EMBL/GenBank/DDBJ databases">
        <title>Electrophorus electricus (electric eel) genome, fEleEle1, primary haplotype.</title>
        <authorList>
            <person name="Myers G."/>
            <person name="Meyer A."/>
            <person name="Fedrigo O."/>
            <person name="Formenti G."/>
            <person name="Rhie A."/>
            <person name="Tracey A."/>
            <person name="Sims Y."/>
            <person name="Jarvis E.D."/>
        </authorList>
    </citation>
    <scope>NUCLEOTIDE SEQUENCE [LARGE SCALE GENOMIC DNA]</scope>
</reference>
<keyword evidence="3 6" id="KW-0812">Transmembrane</keyword>
<dbReference type="GO" id="GO:0016020">
    <property type="term" value="C:membrane"/>
    <property type="evidence" value="ECO:0007669"/>
    <property type="project" value="UniProtKB-SubCell"/>
</dbReference>
<dbReference type="AlphaFoldDB" id="A0A4W4ESQ6"/>
<dbReference type="Ensembl" id="ENSEEET00000015460.2">
    <property type="protein sequence ID" value="ENSEEEP00000015281.1"/>
    <property type="gene ID" value="ENSEEEG00000007576.2"/>
</dbReference>
<comment type="similarity">
    <text evidence="2">Belongs to the L6 tetraspanin family.</text>
</comment>
<evidence type="ECO:0000256" key="2">
    <source>
        <dbReference type="ARBA" id="ARBA00006193"/>
    </source>
</evidence>
<protein>
    <submittedName>
        <fullName evidence="7">Uncharacterized protein</fullName>
    </submittedName>
</protein>